<dbReference type="InterPro" id="IPR051786">
    <property type="entry name" value="ASN_synthetase/amidase"/>
</dbReference>
<dbReference type="SUPFAM" id="SSF56235">
    <property type="entry name" value="N-terminal nucleophile aminohydrolases (Ntn hydrolases)"/>
    <property type="match status" value="1"/>
</dbReference>
<dbReference type="PANTHER" id="PTHR43284">
    <property type="entry name" value="ASPARAGINE SYNTHETASE (GLUTAMINE-HYDROLYZING)"/>
    <property type="match status" value="1"/>
</dbReference>
<keyword evidence="8" id="KW-1185">Reference proteome</keyword>
<dbReference type="Pfam" id="PF00733">
    <property type="entry name" value="Asn_synthase"/>
    <property type="match status" value="1"/>
</dbReference>
<accession>A0ABX1PD23</accession>
<dbReference type="InterPro" id="IPR014729">
    <property type="entry name" value="Rossmann-like_a/b/a_fold"/>
</dbReference>
<dbReference type="Gene3D" id="3.60.20.10">
    <property type="entry name" value="Glutamine Phosphoribosylpyrophosphate, subunit 1, domain 1"/>
    <property type="match status" value="1"/>
</dbReference>
<comment type="pathway">
    <text evidence="1">Amino-acid biosynthesis; L-asparagine biosynthesis; L-asparagine from L-aspartate (L-Gln route): step 1/1.</text>
</comment>
<dbReference type="SUPFAM" id="SSF52402">
    <property type="entry name" value="Adenine nucleotide alpha hydrolases-like"/>
    <property type="match status" value="1"/>
</dbReference>
<reference evidence="7 8" key="1">
    <citation type="submission" date="2018-06" db="EMBL/GenBank/DDBJ databases">
        <title>Comparative genomics of Brasilonema spp. strains.</title>
        <authorList>
            <person name="Alvarenga D.O."/>
            <person name="Fiore M.F."/>
            <person name="Varani A.M."/>
        </authorList>
    </citation>
    <scope>NUCLEOTIDE SEQUENCE [LARGE SCALE GENOMIC DNA]</scope>
    <source>
        <strain evidence="7 8">SPC951</strain>
    </source>
</reference>
<comment type="catalytic activity">
    <reaction evidence="4">
        <text>L-aspartate + L-glutamine + ATP + H2O = L-asparagine + L-glutamate + AMP + diphosphate + H(+)</text>
        <dbReference type="Rhea" id="RHEA:12228"/>
        <dbReference type="ChEBI" id="CHEBI:15377"/>
        <dbReference type="ChEBI" id="CHEBI:15378"/>
        <dbReference type="ChEBI" id="CHEBI:29985"/>
        <dbReference type="ChEBI" id="CHEBI:29991"/>
        <dbReference type="ChEBI" id="CHEBI:30616"/>
        <dbReference type="ChEBI" id="CHEBI:33019"/>
        <dbReference type="ChEBI" id="CHEBI:58048"/>
        <dbReference type="ChEBI" id="CHEBI:58359"/>
        <dbReference type="ChEBI" id="CHEBI:456215"/>
        <dbReference type="EC" id="6.3.5.4"/>
    </reaction>
</comment>
<dbReference type="PANTHER" id="PTHR43284:SF1">
    <property type="entry name" value="ASPARAGINE SYNTHETASE"/>
    <property type="match status" value="1"/>
</dbReference>
<evidence type="ECO:0000259" key="6">
    <source>
        <dbReference type="Pfam" id="PF00733"/>
    </source>
</evidence>
<protein>
    <recommendedName>
        <fullName evidence="2">asparagine synthase (glutamine-hydrolyzing)</fullName>
        <ecNumber evidence="2">6.3.5.4</ecNumber>
    </recommendedName>
</protein>
<sequence>MGSIPQGKETTQPHQFIGYWGYAQRRELEARLSLVKTPHTKYHKFSHVDSRVEDNSYPIWNVACIGFQQESIPPIHFQTDHTERIAAISASGILTDSHVIGSFLPDAWVNLQGSDGQSPAGGDAPKGSRPKGERLILGREPFGRVPLYWTQQGEVIWFASQLQLLLKIVEKPEVSIPGLYGYSCFSYVPNPLTPTTNVFAVPAGTELVWQSQPNSKTLSAPIYKRLWEWSEASEQLKDETTAVKQLQILLQQVIERQISDLKDEPVGVFLSGGLDSSVVAALLVQAGVKVIGYTLDFGDAGIPESPYAEIVAQHLKIPLVKVDASPRQIQKAIIPTVQALDLPFGDGVSVPLFLLAQRASQETKVIFNGEGGDQLFAGWVNKPLIAAGVYQTENPSGQETFIQQYLRTFHRLWGYEAQIYQPHIYEQIQNLHPEEWIAEALDPAYCKAILHRLRRAALMLKGAQNIHPRATALGFAHGLFVRSPLCDLPLAEWTFQVSGELCLQGACEKYILKRAVENWLPPEIVWRQKRGMGVPLTSWCLNEFWRQIGKWLNPGRLRVENRFSPHLAAQIAASQLGATLQDRRIGEILWLLIMWELWRVHVFGEKPGKQSFDHPFWLPQQLWRFQKKWQA</sequence>
<dbReference type="Proteomes" id="UP000718564">
    <property type="component" value="Unassembled WGS sequence"/>
</dbReference>
<name>A0ABX1PD23_9CYAN</name>
<evidence type="ECO:0000256" key="1">
    <source>
        <dbReference type="ARBA" id="ARBA00005187"/>
    </source>
</evidence>
<evidence type="ECO:0000256" key="4">
    <source>
        <dbReference type="ARBA" id="ARBA00048741"/>
    </source>
</evidence>
<feature type="domain" description="Asparagine synthetase" evidence="6">
    <location>
        <begin position="247"/>
        <end position="598"/>
    </location>
</feature>
<dbReference type="InterPro" id="IPR001962">
    <property type="entry name" value="Asn_synthase"/>
</dbReference>
<evidence type="ECO:0000256" key="2">
    <source>
        <dbReference type="ARBA" id="ARBA00012737"/>
    </source>
</evidence>
<organism evidence="7 8">
    <name type="scientific">Brasilonema bromeliae SPC951</name>
    <dbReference type="NCBI Taxonomy" id="385972"/>
    <lineage>
        <taxon>Bacteria</taxon>
        <taxon>Bacillati</taxon>
        <taxon>Cyanobacteriota</taxon>
        <taxon>Cyanophyceae</taxon>
        <taxon>Nostocales</taxon>
        <taxon>Scytonemataceae</taxon>
        <taxon>Brasilonema</taxon>
        <taxon>Bromeliae group (in: Brasilonema)</taxon>
    </lineage>
</organism>
<evidence type="ECO:0000256" key="5">
    <source>
        <dbReference type="SAM" id="MobiDB-lite"/>
    </source>
</evidence>
<evidence type="ECO:0000256" key="3">
    <source>
        <dbReference type="ARBA" id="ARBA00022888"/>
    </source>
</evidence>
<evidence type="ECO:0000313" key="7">
    <source>
        <dbReference type="EMBL" id="NMG21451.1"/>
    </source>
</evidence>
<dbReference type="Gene3D" id="3.40.50.620">
    <property type="entry name" value="HUPs"/>
    <property type="match status" value="1"/>
</dbReference>
<feature type="region of interest" description="Disordered" evidence="5">
    <location>
        <begin position="114"/>
        <end position="133"/>
    </location>
</feature>
<dbReference type="EMBL" id="QMEB01000164">
    <property type="protein sequence ID" value="NMG21451.1"/>
    <property type="molecule type" value="Genomic_DNA"/>
</dbReference>
<evidence type="ECO:0000313" key="8">
    <source>
        <dbReference type="Proteomes" id="UP000718564"/>
    </source>
</evidence>
<proteinExistence type="predicted"/>
<keyword evidence="3" id="KW-0028">Amino-acid biosynthesis</keyword>
<dbReference type="EC" id="6.3.5.4" evidence="2"/>
<keyword evidence="3" id="KW-0061">Asparagine biosynthesis</keyword>
<gene>
    <name evidence="7" type="ORF">DP116_19150</name>
</gene>
<comment type="caution">
    <text evidence="7">The sequence shown here is derived from an EMBL/GenBank/DDBJ whole genome shotgun (WGS) entry which is preliminary data.</text>
</comment>
<dbReference type="InterPro" id="IPR029055">
    <property type="entry name" value="Ntn_hydrolases_N"/>
</dbReference>
<dbReference type="RefSeq" id="WP_169156688.1">
    <property type="nucleotide sequence ID" value="NZ_CAWPJE010000158.1"/>
</dbReference>
<dbReference type="CDD" id="cd01991">
    <property type="entry name" value="Asn_synthase_B_C"/>
    <property type="match status" value="1"/>
</dbReference>